<dbReference type="Gene3D" id="3.40.50.1000">
    <property type="entry name" value="HAD superfamily/HAD-like"/>
    <property type="match status" value="1"/>
</dbReference>
<gene>
    <name evidence="1" type="ORF">FL583_07590</name>
</gene>
<dbReference type="EMBL" id="VIRS01000004">
    <property type="protein sequence ID" value="TQS45585.1"/>
    <property type="molecule type" value="Genomic_DNA"/>
</dbReference>
<dbReference type="Proteomes" id="UP000317982">
    <property type="component" value="Unassembled WGS sequence"/>
</dbReference>
<evidence type="ECO:0000313" key="2">
    <source>
        <dbReference type="Proteomes" id="UP000317982"/>
    </source>
</evidence>
<proteinExistence type="predicted"/>
<dbReference type="InterPro" id="IPR036412">
    <property type="entry name" value="HAD-like_sf"/>
</dbReference>
<keyword evidence="2" id="KW-1185">Reference proteome</keyword>
<comment type="caution">
    <text evidence="1">The sequence shown here is derived from an EMBL/GenBank/DDBJ whole genome shotgun (WGS) entry which is preliminary data.</text>
</comment>
<sequence length="96" mass="10964">MARGEDYRTVFEHSKPRFDLEKERRARLDAGMGEYLNALDVYPDARECLAELREAGYFVGIAGNQTVQLTDVSGHRPDETVAGIRLVAEEGQRHWR</sequence>
<organism evidence="1 2">
    <name type="scientific">Cryptosporangium phraense</name>
    <dbReference type="NCBI Taxonomy" id="2593070"/>
    <lineage>
        <taxon>Bacteria</taxon>
        <taxon>Bacillati</taxon>
        <taxon>Actinomycetota</taxon>
        <taxon>Actinomycetes</taxon>
        <taxon>Cryptosporangiales</taxon>
        <taxon>Cryptosporangiaceae</taxon>
        <taxon>Cryptosporangium</taxon>
    </lineage>
</organism>
<dbReference type="OrthoDB" id="9810501at2"/>
<dbReference type="SUPFAM" id="SSF56784">
    <property type="entry name" value="HAD-like"/>
    <property type="match status" value="1"/>
</dbReference>
<dbReference type="InParanoid" id="A0A545AYD1"/>
<reference evidence="1 2" key="1">
    <citation type="submission" date="2019-07" db="EMBL/GenBank/DDBJ databases">
        <title>Cryptosporangium phraense sp. nov., isolated from plant litter.</title>
        <authorList>
            <person name="Suriyachadkun C."/>
        </authorList>
    </citation>
    <scope>NUCLEOTIDE SEQUENCE [LARGE SCALE GENOMIC DNA]</scope>
    <source>
        <strain evidence="1 2">A-T 5661</strain>
    </source>
</reference>
<dbReference type="InterPro" id="IPR023214">
    <property type="entry name" value="HAD_sf"/>
</dbReference>
<dbReference type="RefSeq" id="WP_142703758.1">
    <property type="nucleotide sequence ID" value="NZ_VIRS01000004.1"/>
</dbReference>
<accession>A0A545AYD1</accession>
<protein>
    <submittedName>
        <fullName evidence="1">Uncharacterized protein</fullName>
    </submittedName>
</protein>
<name>A0A545AYD1_9ACTN</name>
<evidence type="ECO:0000313" key="1">
    <source>
        <dbReference type="EMBL" id="TQS45585.1"/>
    </source>
</evidence>
<dbReference type="AlphaFoldDB" id="A0A545AYD1"/>